<reference evidence="1" key="2">
    <citation type="journal article" date="2022" name="New Phytol.">
        <title>Evolutionary transition to the ectomycorrhizal habit in the genomes of a hyperdiverse lineage of mushroom-forming fungi.</title>
        <authorList>
            <person name="Looney B."/>
            <person name="Miyauchi S."/>
            <person name="Morin E."/>
            <person name="Drula E."/>
            <person name="Courty P.E."/>
            <person name="Kohler A."/>
            <person name="Kuo A."/>
            <person name="LaButti K."/>
            <person name="Pangilinan J."/>
            <person name="Lipzen A."/>
            <person name="Riley R."/>
            <person name="Andreopoulos W."/>
            <person name="He G."/>
            <person name="Johnson J."/>
            <person name="Nolan M."/>
            <person name="Tritt A."/>
            <person name="Barry K.W."/>
            <person name="Grigoriev I.V."/>
            <person name="Nagy L.G."/>
            <person name="Hibbett D."/>
            <person name="Henrissat B."/>
            <person name="Matheny P.B."/>
            <person name="Labbe J."/>
            <person name="Martin F.M."/>
        </authorList>
    </citation>
    <scope>NUCLEOTIDE SEQUENCE</scope>
    <source>
        <strain evidence="1">FP105234-sp</strain>
    </source>
</reference>
<accession>A0ACB8RE59</accession>
<comment type="caution">
    <text evidence="1">The sequence shown here is derived from an EMBL/GenBank/DDBJ whole genome shotgun (WGS) entry which is preliminary data.</text>
</comment>
<name>A0ACB8RE59_9AGAM</name>
<dbReference type="EMBL" id="MU276070">
    <property type="protein sequence ID" value="KAI0042363.1"/>
    <property type="molecule type" value="Genomic_DNA"/>
</dbReference>
<protein>
    <submittedName>
        <fullName evidence="1">Uncharacterized protein</fullName>
    </submittedName>
</protein>
<evidence type="ECO:0000313" key="2">
    <source>
        <dbReference type="Proteomes" id="UP000814033"/>
    </source>
</evidence>
<organism evidence="1 2">
    <name type="scientific">Auriscalpium vulgare</name>
    <dbReference type="NCBI Taxonomy" id="40419"/>
    <lineage>
        <taxon>Eukaryota</taxon>
        <taxon>Fungi</taxon>
        <taxon>Dikarya</taxon>
        <taxon>Basidiomycota</taxon>
        <taxon>Agaricomycotina</taxon>
        <taxon>Agaricomycetes</taxon>
        <taxon>Russulales</taxon>
        <taxon>Auriscalpiaceae</taxon>
        <taxon>Auriscalpium</taxon>
    </lineage>
</organism>
<proteinExistence type="predicted"/>
<gene>
    <name evidence="1" type="ORF">FA95DRAFT_585415</name>
</gene>
<evidence type="ECO:0000313" key="1">
    <source>
        <dbReference type="EMBL" id="KAI0042363.1"/>
    </source>
</evidence>
<keyword evidence="2" id="KW-1185">Reference proteome</keyword>
<reference evidence="1" key="1">
    <citation type="submission" date="2021-02" db="EMBL/GenBank/DDBJ databases">
        <authorList>
            <consortium name="DOE Joint Genome Institute"/>
            <person name="Ahrendt S."/>
            <person name="Looney B.P."/>
            <person name="Miyauchi S."/>
            <person name="Morin E."/>
            <person name="Drula E."/>
            <person name="Courty P.E."/>
            <person name="Chicoki N."/>
            <person name="Fauchery L."/>
            <person name="Kohler A."/>
            <person name="Kuo A."/>
            <person name="Labutti K."/>
            <person name="Pangilinan J."/>
            <person name="Lipzen A."/>
            <person name="Riley R."/>
            <person name="Andreopoulos W."/>
            <person name="He G."/>
            <person name="Johnson J."/>
            <person name="Barry K.W."/>
            <person name="Grigoriev I.V."/>
            <person name="Nagy L."/>
            <person name="Hibbett D."/>
            <person name="Henrissat B."/>
            <person name="Matheny P.B."/>
            <person name="Labbe J."/>
            <person name="Martin F."/>
        </authorList>
    </citation>
    <scope>NUCLEOTIDE SEQUENCE</scope>
    <source>
        <strain evidence="1">FP105234-sp</strain>
    </source>
</reference>
<dbReference type="Proteomes" id="UP000814033">
    <property type="component" value="Unassembled WGS sequence"/>
</dbReference>
<sequence>MSSADLDNFETVDIPQVAVSRLPPEILAAVFSILSSIALPGYRDWNAASRTRLGWLNVTHVCRRWRYVALQDPALWANIATPHPLGDCWADAFFTRAQDFPLSIMQPDGAGPFALRPSDRAFIRANLARTRALRINGWTDPILDILCSPAPALHALDLNLADDPEMSLPDSLLSGAPLRHLSLQVAGQLPWTSPLLTNLVSLEFEIKRPHEQKVALADVLRALGRMCTLQRLAVGLALDAADPGAAGAVALPQLRHLQLRADIESAHRLLAHLVLPTSADTHFAVHCHASALPAADTAAFFSAMAASLAGALPLAHIRITRTVAAGGGRVSGWRAGMAHSGAALDVAFSDRARRETKLSVAAPALAALASEHLEELNVYSADSDLAWPLALGRASRLRRVAVDGPAVRAFCGALDDARFLPALSGLVIAGPSSVVGADALTDVLPLSLAHRARAGHALGKLDVVACGVDEACARRLQEAVPGMEVNWRWAWR</sequence>